<name>A0A368VJP2_9BACL</name>
<dbReference type="OrthoDB" id="1790977at2"/>
<evidence type="ECO:0000313" key="1">
    <source>
        <dbReference type="EMBL" id="RCW41632.1"/>
    </source>
</evidence>
<reference evidence="1 2" key="1">
    <citation type="submission" date="2018-07" db="EMBL/GenBank/DDBJ databases">
        <title>Genomic Encyclopedia of Type Strains, Phase III (KMG-III): the genomes of soil and plant-associated and newly described type strains.</title>
        <authorList>
            <person name="Whitman W."/>
        </authorList>
    </citation>
    <scope>NUCLEOTIDE SEQUENCE [LARGE SCALE GENOMIC DNA]</scope>
    <source>
        <strain evidence="1 2">CECT 7506</strain>
    </source>
</reference>
<proteinExistence type="predicted"/>
<protein>
    <submittedName>
        <fullName evidence="1">Replicase family protein</fullName>
    </submittedName>
</protein>
<evidence type="ECO:0000313" key="2">
    <source>
        <dbReference type="Proteomes" id="UP000252415"/>
    </source>
</evidence>
<dbReference type="Proteomes" id="UP000252415">
    <property type="component" value="Unassembled WGS sequence"/>
</dbReference>
<comment type="caution">
    <text evidence="1">The sequence shown here is derived from an EMBL/GenBank/DDBJ whole genome shotgun (WGS) entry which is preliminary data.</text>
</comment>
<sequence length="480" mass="54429">MTQIVAIDQSFTSLTKPEAFFSLLYGAYMIERPKRFRSKLSASNNNDRQWVFVGGKERMKSLASKATLFAVLSDPEVETTYYTPNGYYRRDLRWTESLRWLNAFVFDLDIIGETIVEVLERFDNAGLPRPTSIIKTPSGGYHATYVFSKPVRATTKAIRLYTAIMGHMAVDLGSDTAAVGANRIFRTPTEQNLIYFEPSNCYDFEVFKTWRDINHPYEPDNAGFFNIHTGNIMNHPALQYLLESPCQEGRREQTALTLALAMKASDWPQERAEAALRDWFISCCSKGAQAGKKPFTQRDAVYKAGYVFRSPKFHAPKADVIRELSGLPFFYQTRNCWESAKPRSDRERSHLFEWEADLLALLKTEKELSGTQQELATRLNCPLTSFKAILCRLRADGRVIVETRRGRGGLTVVRLPEPPLNEPASDNVIVFPLAEATPSVPIRDAEIIHADFQLKRVTRIDRLPAAEVSEPEAPDPEPPD</sequence>
<dbReference type="AlphaFoldDB" id="A0A368VJP2"/>
<organism evidence="1 2">
    <name type="scientific">Paenibacillus prosopidis</name>
    <dbReference type="NCBI Taxonomy" id="630520"/>
    <lineage>
        <taxon>Bacteria</taxon>
        <taxon>Bacillati</taxon>
        <taxon>Bacillota</taxon>
        <taxon>Bacilli</taxon>
        <taxon>Bacillales</taxon>
        <taxon>Paenibacillaceae</taxon>
        <taxon>Paenibacillus</taxon>
    </lineage>
</organism>
<accession>A0A368VJP2</accession>
<gene>
    <name evidence="1" type="ORF">DFP97_12268</name>
</gene>
<dbReference type="EMBL" id="QPJD01000022">
    <property type="protein sequence ID" value="RCW41632.1"/>
    <property type="molecule type" value="Genomic_DNA"/>
</dbReference>
<dbReference type="RefSeq" id="WP_114383729.1">
    <property type="nucleotide sequence ID" value="NZ_QPJD01000022.1"/>
</dbReference>
<keyword evidence="2" id="KW-1185">Reference proteome</keyword>